<accession>A0ABD3VJU1</accession>
<dbReference type="AlphaFoldDB" id="A0ABD3VJU1"/>
<feature type="region of interest" description="Disordered" evidence="1">
    <location>
        <begin position="189"/>
        <end position="209"/>
    </location>
</feature>
<evidence type="ECO:0000313" key="3">
    <source>
        <dbReference type="EMBL" id="KAL3861303.1"/>
    </source>
</evidence>
<keyword evidence="2" id="KW-1133">Transmembrane helix</keyword>
<evidence type="ECO:0000313" key="4">
    <source>
        <dbReference type="Proteomes" id="UP001634394"/>
    </source>
</evidence>
<reference evidence="3 4" key="1">
    <citation type="submission" date="2024-11" db="EMBL/GenBank/DDBJ databases">
        <title>Chromosome-level genome assembly of the freshwater bivalve Anodonta woodiana.</title>
        <authorList>
            <person name="Chen X."/>
        </authorList>
    </citation>
    <scope>NUCLEOTIDE SEQUENCE [LARGE SCALE GENOMIC DNA]</scope>
    <source>
        <strain evidence="3">MN2024</strain>
        <tissue evidence="3">Gills</tissue>
    </source>
</reference>
<feature type="compositionally biased region" description="Low complexity" evidence="1">
    <location>
        <begin position="189"/>
        <end position="198"/>
    </location>
</feature>
<keyword evidence="2" id="KW-0472">Membrane</keyword>
<sequence length="308" mass="35037">MYHSVDIVSCSKPLSTFWLLQSIDETLSSLSYDIVYCQPVFNCEPGNEVSYCTRNKSRDTCTPCREGEIQPQLVSSLDKINAKCFSNKGEDECPLDELIPAREVNNPRCGIPCLCNVFSCYYGDDPCRCRSQNDRGCDFNMTMNRITGECEPCPLYTFKNNTGCGPCYYNEMEWQYVDSYNMLEPLTTKTTSETPRTTQRLPHSTPLAPFSTNFPSNENTQDLSNPNWFIAFVVVLCLAIVFAVISSVLAYFLYRRRKNDKRNTATRTHTGNAHDPERIELRAGAIHQDSDKGENELDETNSLMYPPQ</sequence>
<protein>
    <submittedName>
        <fullName evidence="3">Uncharacterized protein</fullName>
    </submittedName>
</protein>
<proteinExistence type="predicted"/>
<feature type="transmembrane region" description="Helical" evidence="2">
    <location>
        <begin position="228"/>
        <end position="254"/>
    </location>
</feature>
<dbReference type="EMBL" id="JBJQND010000011">
    <property type="protein sequence ID" value="KAL3861303.1"/>
    <property type="molecule type" value="Genomic_DNA"/>
</dbReference>
<dbReference type="Proteomes" id="UP001634394">
    <property type="component" value="Unassembled WGS sequence"/>
</dbReference>
<keyword evidence="4" id="KW-1185">Reference proteome</keyword>
<gene>
    <name evidence="3" type="ORF">ACJMK2_007340</name>
</gene>
<keyword evidence="2" id="KW-0812">Transmembrane</keyword>
<comment type="caution">
    <text evidence="3">The sequence shown here is derived from an EMBL/GenBank/DDBJ whole genome shotgun (WGS) entry which is preliminary data.</text>
</comment>
<feature type="region of interest" description="Disordered" evidence="1">
    <location>
        <begin position="284"/>
        <end position="308"/>
    </location>
</feature>
<name>A0ABD3VJU1_SINWO</name>
<evidence type="ECO:0000256" key="1">
    <source>
        <dbReference type="SAM" id="MobiDB-lite"/>
    </source>
</evidence>
<organism evidence="3 4">
    <name type="scientific">Sinanodonta woodiana</name>
    <name type="common">Chinese pond mussel</name>
    <name type="synonym">Anodonta woodiana</name>
    <dbReference type="NCBI Taxonomy" id="1069815"/>
    <lineage>
        <taxon>Eukaryota</taxon>
        <taxon>Metazoa</taxon>
        <taxon>Spiralia</taxon>
        <taxon>Lophotrochozoa</taxon>
        <taxon>Mollusca</taxon>
        <taxon>Bivalvia</taxon>
        <taxon>Autobranchia</taxon>
        <taxon>Heteroconchia</taxon>
        <taxon>Palaeoheterodonta</taxon>
        <taxon>Unionida</taxon>
        <taxon>Unionoidea</taxon>
        <taxon>Unionidae</taxon>
        <taxon>Unioninae</taxon>
        <taxon>Sinanodonta</taxon>
    </lineage>
</organism>
<evidence type="ECO:0000256" key="2">
    <source>
        <dbReference type="SAM" id="Phobius"/>
    </source>
</evidence>